<feature type="non-terminal residue" evidence="1">
    <location>
        <position position="95"/>
    </location>
</feature>
<keyword evidence="2" id="KW-1185">Reference proteome</keyword>
<dbReference type="EMBL" id="KK121637">
    <property type="protein sequence ID" value="KFM80907.1"/>
    <property type="molecule type" value="Genomic_DNA"/>
</dbReference>
<accession>A0A087UU68</accession>
<protein>
    <submittedName>
        <fullName evidence="1">Uncharacterized protein</fullName>
    </submittedName>
</protein>
<gene>
    <name evidence="1" type="ORF">X975_02226</name>
</gene>
<evidence type="ECO:0000313" key="1">
    <source>
        <dbReference type="EMBL" id="KFM80907.1"/>
    </source>
</evidence>
<reference evidence="1 2" key="1">
    <citation type="submission" date="2013-11" db="EMBL/GenBank/DDBJ databases">
        <title>Genome sequencing of Stegodyphus mimosarum.</title>
        <authorList>
            <person name="Bechsgaard J."/>
        </authorList>
    </citation>
    <scope>NUCLEOTIDE SEQUENCE [LARGE SCALE GENOMIC DNA]</scope>
</reference>
<organism evidence="1 2">
    <name type="scientific">Stegodyphus mimosarum</name>
    <name type="common">African social velvet spider</name>
    <dbReference type="NCBI Taxonomy" id="407821"/>
    <lineage>
        <taxon>Eukaryota</taxon>
        <taxon>Metazoa</taxon>
        <taxon>Ecdysozoa</taxon>
        <taxon>Arthropoda</taxon>
        <taxon>Chelicerata</taxon>
        <taxon>Arachnida</taxon>
        <taxon>Araneae</taxon>
        <taxon>Araneomorphae</taxon>
        <taxon>Entelegynae</taxon>
        <taxon>Eresoidea</taxon>
        <taxon>Eresidae</taxon>
        <taxon>Stegodyphus</taxon>
    </lineage>
</organism>
<name>A0A087UU68_STEMI</name>
<proteinExistence type="predicted"/>
<evidence type="ECO:0000313" key="2">
    <source>
        <dbReference type="Proteomes" id="UP000054359"/>
    </source>
</evidence>
<dbReference type="Proteomes" id="UP000054359">
    <property type="component" value="Unassembled WGS sequence"/>
</dbReference>
<sequence>KIFRCSRAIHWVAAVDSDEGTFQNLSQCINSCFRAARITETSPSKVFEKFQCGYKKSTGHKRFPHKHAIVHLKTSHWYRRLVNQVQGTWCLESPE</sequence>
<dbReference type="AlphaFoldDB" id="A0A087UU68"/>
<feature type="non-terminal residue" evidence="1">
    <location>
        <position position="1"/>
    </location>
</feature>